<dbReference type="FunFam" id="2.60.40.10:FF:000899">
    <property type="entry name" value="Tissue factor"/>
    <property type="match status" value="1"/>
</dbReference>
<keyword evidence="11" id="KW-0472">Membrane</keyword>
<dbReference type="SUPFAM" id="SSF49265">
    <property type="entry name" value="Fibronectin type III"/>
    <property type="match status" value="2"/>
</dbReference>
<evidence type="ECO:0000256" key="12">
    <source>
        <dbReference type="ARBA" id="ARBA00023139"/>
    </source>
</evidence>
<evidence type="ECO:0000256" key="16">
    <source>
        <dbReference type="ARBA" id="ARBA00031171"/>
    </source>
</evidence>
<evidence type="ECO:0000259" key="18">
    <source>
        <dbReference type="Pfam" id="PF01108"/>
    </source>
</evidence>
<dbReference type="Gene3D" id="2.60.40.10">
    <property type="entry name" value="Immunoglobulins"/>
    <property type="match status" value="2"/>
</dbReference>
<sequence>MASLKNVLYLGVCLSWTVTTADGNVLPKAENVRWMSLDFKIIVAWTIKPSDYKYTVSYSSEDTDWTQSLQCIGISHSECDLTDQLRPWDRSYIVKIQTEPDVDDYNGLDLGEFPYTESTPFNPYRETNISAANFNVTVVDESRVLVTITDLLSASRDGKKQLTLRDILKNDLKYKISYHRFGNTGKRDIISDSSTAEVSKLDAGQRYCFMVAAFIPSRPKSTQQGAWSNQQCTPEGSSVVQGAHTLYTLHHHPHSKYPQCASGIGIDTQGPLYSLYYTISPKNTLVS</sequence>
<accession>A0AAQ4PI06</accession>
<evidence type="ECO:0000256" key="13">
    <source>
        <dbReference type="ARBA" id="ARBA00023157"/>
    </source>
</evidence>
<dbReference type="InterPro" id="IPR050650">
    <property type="entry name" value="Type-II_Cytokine-TF_Rcpt"/>
</dbReference>
<dbReference type="PANTHER" id="PTHR20859:SF22">
    <property type="entry name" value="TISSUE FACTOR"/>
    <property type="match status" value="1"/>
</dbReference>
<dbReference type="AlphaFoldDB" id="A0AAQ4PI06"/>
<evidence type="ECO:0000256" key="6">
    <source>
        <dbReference type="ARBA" id="ARBA00022692"/>
    </source>
</evidence>
<dbReference type="InterPro" id="IPR015373">
    <property type="entry name" value="Interferon/interleukin_rcp_dom"/>
</dbReference>
<keyword evidence="15" id="KW-0449">Lipoprotein</keyword>
<dbReference type="GO" id="GO:0005886">
    <property type="term" value="C:plasma membrane"/>
    <property type="evidence" value="ECO:0007669"/>
    <property type="project" value="TreeGrafter"/>
</dbReference>
<dbReference type="Proteomes" id="UP000007635">
    <property type="component" value="Chromosome III"/>
</dbReference>
<reference evidence="20 21" key="1">
    <citation type="journal article" date="2021" name="G3 (Bethesda)">
        <title>Improved contiguity of the threespine stickleback genome using long-read sequencing.</title>
        <authorList>
            <person name="Nath S."/>
            <person name="Shaw D.E."/>
            <person name="White M.A."/>
        </authorList>
    </citation>
    <scope>NUCLEOTIDE SEQUENCE [LARGE SCALE GENOMIC DNA]</scope>
    <source>
        <strain evidence="20 21">Lake Benthic</strain>
    </source>
</reference>
<keyword evidence="13" id="KW-1015">Disulfide bond</keyword>
<evidence type="ECO:0000259" key="19">
    <source>
        <dbReference type="Pfam" id="PF09294"/>
    </source>
</evidence>
<feature type="domain" description="Fibronectin type-III" evidence="18">
    <location>
        <begin position="9"/>
        <end position="100"/>
    </location>
</feature>
<proteinExistence type="inferred from homology"/>
<dbReference type="GO" id="GO:0004896">
    <property type="term" value="F:cytokine receptor activity"/>
    <property type="evidence" value="ECO:0007669"/>
    <property type="project" value="TreeGrafter"/>
</dbReference>
<protein>
    <recommendedName>
        <fullName evidence="5">Tissue factor</fullName>
    </recommendedName>
    <alternativeName>
        <fullName evidence="16">Coagulation factor III</fullName>
    </alternativeName>
</protein>
<dbReference type="InterPro" id="IPR003961">
    <property type="entry name" value="FN3_dom"/>
</dbReference>
<evidence type="ECO:0000256" key="17">
    <source>
        <dbReference type="SAM" id="SignalP"/>
    </source>
</evidence>
<comment type="subunit">
    <text evidence="4">Interacts with HSPE; the interaction, inhibited by heparin, promotes the generation of activated factor X and activates coagulation in the presence of activated factor VII.</text>
</comment>
<keyword evidence="10" id="KW-0094">Blood coagulation</keyword>
<evidence type="ECO:0000256" key="11">
    <source>
        <dbReference type="ARBA" id="ARBA00023136"/>
    </source>
</evidence>
<dbReference type="PRINTS" id="PR00346">
    <property type="entry name" value="TISSUEFACTOR"/>
</dbReference>
<evidence type="ECO:0000256" key="7">
    <source>
        <dbReference type="ARBA" id="ARBA00022696"/>
    </source>
</evidence>
<reference evidence="20" key="2">
    <citation type="submission" date="2025-08" db="UniProtKB">
        <authorList>
            <consortium name="Ensembl"/>
        </authorList>
    </citation>
    <scope>IDENTIFICATION</scope>
</reference>
<evidence type="ECO:0000256" key="9">
    <source>
        <dbReference type="ARBA" id="ARBA00022989"/>
    </source>
</evidence>
<dbReference type="GeneTree" id="ENSGT00390000012668"/>
<keyword evidence="8 17" id="KW-0732">Signal</keyword>
<dbReference type="PANTHER" id="PTHR20859">
    <property type="entry name" value="INTERFERON/INTERLEUKIN RECEPTOR"/>
    <property type="match status" value="1"/>
</dbReference>
<dbReference type="InterPro" id="IPR013783">
    <property type="entry name" value="Ig-like_fold"/>
</dbReference>
<comment type="subcellular location">
    <subcellularLocation>
        <location evidence="2">Membrane</location>
        <topology evidence="2">Single-pass type I membrane protein</topology>
    </subcellularLocation>
</comment>
<name>A0AAQ4PI06_GASAC</name>
<reference evidence="20" key="3">
    <citation type="submission" date="2025-09" db="UniProtKB">
        <authorList>
            <consortium name="Ensembl"/>
        </authorList>
    </citation>
    <scope>IDENTIFICATION</scope>
</reference>
<evidence type="ECO:0000256" key="2">
    <source>
        <dbReference type="ARBA" id="ARBA00004479"/>
    </source>
</evidence>
<evidence type="ECO:0000256" key="4">
    <source>
        <dbReference type="ARBA" id="ARBA00011184"/>
    </source>
</evidence>
<keyword evidence="21" id="KW-1185">Reference proteome</keyword>
<evidence type="ECO:0000256" key="1">
    <source>
        <dbReference type="ARBA" id="ARBA00002201"/>
    </source>
</evidence>
<keyword evidence="7" id="KW-0356">Hemostasis</keyword>
<evidence type="ECO:0000256" key="8">
    <source>
        <dbReference type="ARBA" id="ARBA00022729"/>
    </source>
</evidence>
<comment type="similarity">
    <text evidence="3">Belongs to the tissue factor family.</text>
</comment>
<evidence type="ECO:0000313" key="21">
    <source>
        <dbReference type="Proteomes" id="UP000007635"/>
    </source>
</evidence>
<evidence type="ECO:0000256" key="5">
    <source>
        <dbReference type="ARBA" id="ARBA00018722"/>
    </source>
</evidence>
<evidence type="ECO:0000313" key="20">
    <source>
        <dbReference type="Ensembl" id="ENSGACP00000037568.1"/>
    </source>
</evidence>
<dbReference type="InterPro" id="IPR036116">
    <property type="entry name" value="FN3_sf"/>
</dbReference>
<evidence type="ECO:0000256" key="14">
    <source>
        <dbReference type="ARBA" id="ARBA00023180"/>
    </source>
</evidence>
<evidence type="ECO:0000256" key="3">
    <source>
        <dbReference type="ARBA" id="ARBA00009197"/>
    </source>
</evidence>
<evidence type="ECO:0000256" key="15">
    <source>
        <dbReference type="ARBA" id="ARBA00023288"/>
    </source>
</evidence>
<feature type="domain" description="Interferon/interleukin receptor" evidence="19">
    <location>
        <begin position="128"/>
        <end position="233"/>
    </location>
</feature>
<evidence type="ECO:0000256" key="10">
    <source>
        <dbReference type="ARBA" id="ARBA00023084"/>
    </source>
</evidence>
<dbReference type="InterPro" id="IPR001187">
    <property type="entry name" value="Tissue_factor"/>
</dbReference>
<keyword evidence="12" id="KW-0564">Palmitate</keyword>
<feature type="signal peptide" evidence="17">
    <location>
        <begin position="1"/>
        <end position="23"/>
    </location>
</feature>
<dbReference type="Pfam" id="PF09294">
    <property type="entry name" value="Interfer-bind"/>
    <property type="match status" value="1"/>
</dbReference>
<dbReference type="Pfam" id="PF01108">
    <property type="entry name" value="Tissue_fac"/>
    <property type="match status" value="1"/>
</dbReference>
<dbReference type="GO" id="GO:0007596">
    <property type="term" value="P:blood coagulation"/>
    <property type="evidence" value="ECO:0007669"/>
    <property type="project" value="UniProtKB-KW"/>
</dbReference>
<organism evidence="20 21">
    <name type="scientific">Gasterosteus aculeatus aculeatus</name>
    <name type="common">three-spined stickleback</name>
    <dbReference type="NCBI Taxonomy" id="481459"/>
    <lineage>
        <taxon>Eukaryota</taxon>
        <taxon>Metazoa</taxon>
        <taxon>Chordata</taxon>
        <taxon>Craniata</taxon>
        <taxon>Vertebrata</taxon>
        <taxon>Euteleostomi</taxon>
        <taxon>Actinopterygii</taxon>
        <taxon>Neopterygii</taxon>
        <taxon>Teleostei</taxon>
        <taxon>Neoteleostei</taxon>
        <taxon>Acanthomorphata</taxon>
        <taxon>Eupercaria</taxon>
        <taxon>Perciformes</taxon>
        <taxon>Cottioidei</taxon>
        <taxon>Gasterosteales</taxon>
        <taxon>Gasterosteidae</taxon>
        <taxon>Gasterosteus</taxon>
    </lineage>
</organism>
<dbReference type="Ensembl" id="ENSGACT00000085195.1">
    <property type="protein sequence ID" value="ENSGACP00000037568.1"/>
    <property type="gene ID" value="ENSGACG00000014756.2"/>
</dbReference>
<comment type="function">
    <text evidence="1">Initiates blood coagulation by forming a complex with circulating factor VII or VIIa. The [TF:VIIa] complex activates factors IX or X by specific limited proteolysis. TF plays a role in normal hemostasis by initiating the cell-surface assembly and propagation of the coagulation protease cascade.</text>
</comment>
<keyword evidence="9" id="KW-1133">Transmembrane helix</keyword>
<feature type="chain" id="PRO_5042903436" description="Tissue factor" evidence="17">
    <location>
        <begin position="24"/>
        <end position="287"/>
    </location>
</feature>
<keyword evidence="14" id="KW-0325">Glycoprotein</keyword>
<keyword evidence="6" id="KW-0812">Transmembrane</keyword>